<reference evidence="1" key="1">
    <citation type="submission" date="2020-12" db="EMBL/GenBank/DDBJ databases">
        <title>Enhanced detection system for hospital associated transmission using whole genome sequencing surveillance.</title>
        <authorList>
            <person name="Harrison L.H."/>
            <person name="Van Tyne D."/>
            <person name="Marsh J.W."/>
            <person name="Griffith M.P."/>
            <person name="Snyder D.J."/>
            <person name="Cooper V.S."/>
            <person name="Mustapha M."/>
        </authorList>
    </citation>
    <scope>NUCLEOTIDE SEQUENCE</scope>
    <source>
        <strain evidence="1">PSB00042</strain>
    </source>
</reference>
<organism evidence="1 2">
    <name type="scientific">Pseudomonas putida</name>
    <name type="common">Arthrobacter siderocapsulatus</name>
    <dbReference type="NCBI Taxonomy" id="303"/>
    <lineage>
        <taxon>Bacteria</taxon>
        <taxon>Pseudomonadati</taxon>
        <taxon>Pseudomonadota</taxon>
        <taxon>Gammaproteobacteria</taxon>
        <taxon>Pseudomonadales</taxon>
        <taxon>Pseudomonadaceae</taxon>
        <taxon>Pseudomonas</taxon>
    </lineage>
</organism>
<gene>
    <name evidence="1" type="ORF">JEU22_14200</name>
</gene>
<accession>A0A8I1EGX4</accession>
<proteinExistence type="predicted"/>
<dbReference type="Proteomes" id="UP000637061">
    <property type="component" value="Unassembled WGS sequence"/>
</dbReference>
<sequence length="294" mass="33350">MVANAPLSPFQLLERSAVFVTLRDLIQRAYQPSVQEVVKQHHLVIVGGQSLALWARQYLIDELTGEEVAFVTSDDLDFIGNSSSIEHCRQALKIDFRKASIEDNTPNLAIGLYEWQKDKRLVVDILGEIAGVEEKVLFKNLSLIDLEGVAIAVIDPITCIQSRLANLFALWQSNTHREAIRTKIAIRAANCFIREILVHDGYRAAATVIRRVKNLALSDNGKRVFVEYGIDVFSAIPNDPDIFPALYSTHERPKNLRQLEDIRRRKLVQYNRFGRAGDIHESHTKPQIAPFDNR</sequence>
<name>A0A8I1EGX4_PSEPU</name>
<evidence type="ECO:0000313" key="1">
    <source>
        <dbReference type="EMBL" id="MBI6885062.1"/>
    </source>
</evidence>
<protein>
    <submittedName>
        <fullName evidence="1">Uncharacterized protein</fullName>
    </submittedName>
</protein>
<comment type="caution">
    <text evidence="1">The sequence shown here is derived from an EMBL/GenBank/DDBJ whole genome shotgun (WGS) entry which is preliminary data.</text>
</comment>
<dbReference type="AlphaFoldDB" id="A0A8I1EGX4"/>
<dbReference type="EMBL" id="JAEHTE010000014">
    <property type="protein sequence ID" value="MBI6885062.1"/>
    <property type="molecule type" value="Genomic_DNA"/>
</dbReference>
<evidence type="ECO:0000313" key="2">
    <source>
        <dbReference type="Proteomes" id="UP000637061"/>
    </source>
</evidence>